<reference evidence="5" key="1">
    <citation type="submission" date="2009-10" db="EMBL/GenBank/DDBJ databases">
        <title>Diversity of trophic interactions inside an arsenic-rich microbial ecosystem.</title>
        <authorList>
            <person name="Bertin P.N."/>
            <person name="Heinrich-Salmeron A."/>
            <person name="Pelletier E."/>
            <person name="Goulhen-Chollet F."/>
            <person name="Arsene-Ploetze F."/>
            <person name="Gallien S."/>
            <person name="Calteau A."/>
            <person name="Vallenet D."/>
            <person name="Casiot C."/>
            <person name="Chane-Woon-Ming B."/>
            <person name="Giloteaux L."/>
            <person name="Barakat M."/>
            <person name="Bonnefoy V."/>
            <person name="Bruneel O."/>
            <person name="Chandler M."/>
            <person name="Cleiss J."/>
            <person name="Duran R."/>
            <person name="Elbaz-Poulichet F."/>
            <person name="Fonknechten N."/>
            <person name="Lauga B."/>
            <person name="Mornico D."/>
            <person name="Ortet P."/>
            <person name="Schaeffer C."/>
            <person name="Siguier P."/>
            <person name="Alexander Thil Smith A."/>
            <person name="Van Dorsselaer A."/>
            <person name="Weissenbach J."/>
            <person name="Medigue C."/>
            <person name="Le Paslier D."/>
        </authorList>
    </citation>
    <scope>NUCLEOTIDE SEQUENCE</scope>
</reference>
<keyword evidence="2" id="KW-0132">Cell division</keyword>
<gene>
    <name evidence="5" type="ORF">CARN7_2949</name>
</gene>
<dbReference type="AlphaFoldDB" id="E6QPV4"/>
<dbReference type="InterPro" id="IPR005234">
    <property type="entry name" value="ScpB_csome_segregation"/>
</dbReference>
<name>E6QPV4_9ZZZZ</name>
<proteinExistence type="predicted"/>
<evidence type="ECO:0000256" key="3">
    <source>
        <dbReference type="ARBA" id="ARBA00022829"/>
    </source>
</evidence>
<evidence type="ECO:0000256" key="1">
    <source>
        <dbReference type="ARBA" id="ARBA00022490"/>
    </source>
</evidence>
<dbReference type="Gene3D" id="1.10.10.10">
    <property type="entry name" value="Winged helix-like DNA-binding domain superfamily/Winged helix DNA-binding domain"/>
    <property type="match status" value="2"/>
</dbReference>
<dbReference type="InterPro" id="IPR036390">
    <property type="entry name" value="WH_DNA-bd_sf"/>
</dbReference>
<comment type="caution">
    <text evidence="5">The sequence shown here is derived from an EMBL/GenBank/DDBJ whole genome shotgun (WGS) entry which is preliminary data.</text>
</comment>
<dbReference type="SUPFAM" id="SSF46785">
    <property type="entry name" value="Winged helix' DNA-binding domain"/>
    <property type="match status" value="2"/>
</dbReference>
<evidence type="ECO:0000256" key="2">
    <source>
        <dbReference type="ARBA" id="ARBA00022618"/>
    </source>
</evidence>
<dbReference type="InterPro" id="IPR036388">
    <property type="entry name" value="WH-like_DNA-bd_sf"/>
</dbReference>
<evidence type="ECO:0000313" key="5">
    <source>
        <dbReference type="EMBL" id="CBI09275.1"/>
    </source>
</evidence>
<organism evidence="5">
    <name type="scientific">mine drainage metagenome</name>
    <dbReference type="NCBI Taxonomy" id="410659"/>
    <lineage>
        <taxon>unclassified sequences</taxon>
        <taxon>metagenomes</taxon>
        <taxon>ecological metagenomes</taxon>
    </lineage>
</organism>
<accession>E6QPV4</accession>
<evidence type="ECO:0000256" key="4">
    <source>
        <dbReference type="ARBA" id="ARBA00023306"/>
    </source>
</evidence>
<dbReference type="Pfam" id="PF04079">
    <property type="entry name" value="SMC_ScpB"/>
    <property type="match status" value="1"/>
</dbReference>
<dbReference type="PANTHER" id="PTHR34298">
    <property type="entry name" value="SEGREGATION AND CONDENSATION PROTEIN B"/>
    <property type="match status" value="1"/>
</dbReference>
<dbReference type="PANTHER" id="PTHR34298:SF2">
    <property type="entry name" value="SEGREGATION AND CONDENSATION PROTEIN B"/>
    <property type="match status" value="1"/>
</dbReference>
<keyword evidence="4" id="KW-0131">Cell cycle</keyword>
<dbReference type="GO" id="GO:0051304">
    <property type="term" value="P:chromosome separation"/>
    <property type="evidence" value="ECO:0007669"/>
    <property type="project" value="InterPro"/>
</dbReference>
<keyword evidence="1" id="KW-0963">Cytoplasm</keyword>
<sequence>MTQLKIVLEVLLLSSVEPLTLPQMRSALDEEVSSEALRRGLDALRSDWHGRGLELVCVADGWRFQTRVQFQGYLQRMRVEKPPKYSRAVMETLAVIVYKQPVTRGDIEAIRGVSLNAQTLRTLEQRGWIRIAGHRNVPGRPALFVTTPQFLSDLNLRTLDELPLLQADGDLAPNRPVNTELEL</sequence>
<keyword evidence="3" id="KW-0159">Chromosome partition</keyword>
<dbReference type="EMBL" id="CABR01000022">
    <property type="protein sequence ID" value="CBI09275.1"/>
    <property type="molecule type" value="Genomic_DNA"/>
</dbReference>
<dbReference type="GO" id="GO:0051301">
    <property type="term" value="P:cell division"/>
    <property type="evidence" value="ECO:0007669"/>
    <property type="project" value="UniProtKB-KW"/>
</dbReference>
<dbReference type="NCBIfam" id="TIGR00281">
    <property type="entry name" value="SMC-Scp complex subunit ScpB"/>
    <property type="match status" value="1"/>
</dbReference>
<dbReference type="PIRSF" id="PIRSF019345">
    <property type="entry name" value="ScpB"/>
    <property type="match status" value="1"/>
</dbReference>
<protein>
    <submittedName>
        <fullName evidence="5">Putative Prokaryotic chromosome segregation and condensation protein ScpB</fullName>
    </submittedName>
</protein>